<dbReference type="InterPro" id="IPR019734">
    <property type="entry name" value="TPR_rpt"/>
</dbReference>
<accession>E1JXT2</accession>
<dbReference type="SMART" id="SM00028">
    <property type="entry name" value="TPR"/>
    <property type="match status" value="2"/>
</dbReference>
<sequence>MNPTPFSLPDMDRILNALSPFTETQRAALLPEAVEFTPMGTDFDEPPARIPAQVRLEPMIRHLLKGDREGALGASKALCQQHPGRVFYMLEYGVQLASMGRVEEALTVFNKILKINPKHFQAIRYIAFLKFIQEKGGEALELYGQALALQPGDLFSNLNSAMARRLLVPKSRFKPQPMPHTAICTSLPPHNFALSQLAVRSWLERGFIVYSVNTQAEIDILAPHFPGVRFYCCERTAKEKFGKDFQYLDTVMACLAQSGAEVCGIVNADIILRGEPEDWAQIAHSARASFTYGSRVNMRTLEDQHGWVYEAGADFFFFPPAFTAQLPTSEYALGLPWWDCFLPCWAMASGWPITYVYSPVAMHLYHDMKWDFDLYYDFGLYTMRRFFAPLLGSIVAENPGRNLFLRRLIATVSFAAKRSSRGVARPLVCASPTFARAHAPIDPAQWLHLEYETLVVF</sequence>
<comment type="caution">
    <text evidence="2">The sequence shown here is derived from an EMBL/GenBank/DDBJ whole genome shotgun (WGS) entry which is preliminary data.</text>
</comment>
<dbReference type="PROSITE" id="PS50005">
    <property type="entry name" value="TPR"/>
    <property type="match status" value="1"/>
</dbReference>
<protein>
    <submittedName>
        <fullName evidence="2">Uncharacterized protein</fullName>
    </submittedName>
</protein>
<evidence type="ECO:0000313" key="3">
    <source>
        <dbReference type="Proteomes" id="UP000006250"/>
    </source>
</evidence>
<dbReference type="Gene3D" id="1.25.40.10">
    <property type="entry name" value="Tetratricopeptide repeat domain"/>
    <property type="match status" value="1"/>
</dbReference>
<name>E1JXT2_SOLFR</name>
<dbReference type="Proteomes" id="UP000006250">
    <property type="component" value="Unassembled WGS sequence"/>
</dbReference>
<gene>
    <name evidence="2" type="ORF">DesfrDRAFT_2431</name>
</gene>
<dbReference type="AlphaFoldDB" id="E1JXT2"/>
<dbReference type="OrthoDB" id="1679654at2"/>
<keyword evidence="1" id="KW-0802">TPR repeat</keyword>
<evidence type="ECO:0000256" key="1">
    <source>
        <dbReference type="PROSITE-ProRule" id="PRU00339"/>
    </source>
</evidence>
<feature type="repeat" description="TPR" evidence="1">
    <location>
        <begin position="86"/>
        <end position="119"/>
    </location>
</feature>
<proteinExistence type="predicted"/>
<keyword evidence="3" id="KW-1185">Reference proteome</keyword>
<dbReference type="EMBL" id="AECZ01000015">
    <property type="protein sequence ID" value="EFL50855.1"/>
    <property type="molecule type" value="Genomic_DNA"/>
</dbReference>
<organism evidence="2 3">
    <name type="scientific">Solidesulfovibrio fructosivorans JJ]</name>
    <dbReference type="NCBI Taxonomy" id="596151"/>
    <lineage>
        <taxon>Bacteria</taxon>
        <taxon>Pseudomonadati</taxon>
        <taxon>Thermodesulfobacteriota</taxon>
        <taxon>Desulfovibrionia</taxon>
        <taxon>Desulfovibrionales</taxon>
        <taxon>Desulfovibrionaceae</taxon>
        <taxon>Solidesulfovibrio</taxon>
    </lineage>
</organism>
<dbReference type="STRING" id="596151.DesfrDRAFT_2431"/>
<reference evidence="2 3" key="1">
    <citation type="submission" date="2010-08" db="EMBL/GenBank/DDBJ databases">
        <title>The draft genome of Desulfovibrio fructosovorans JJ.</title>
        <authorList>
            <consortium name="US DOE Joint Genome Institute (JGI-PGF)"/>
            <person name="Lucas S."/>
            <person name="Copeland A."/>
            <person name="Lapidus A."/>
            <person name="Cheng J.-F."/>
            <person name="Bruce D."/>
            <person name="Goodwin L."/>
            <person name="Pitluck S."/>
            <person name="Land M.L."/>
            <person name="Hauser L."/>
            <person name="Chang Y.-J."/>
            <person name="Jeffries C."/>
            <person name="Wall J.D."/>
            <person name="Stahl D.A."/>
            <person name="Arkin A.P."/>
            <person name="Dehal P."/>
            <person name="Stolyar S.M."/>
            <person name="Hazen T.C."/>
            <person name="Woyke T.J."/>
        </authorList>
    </citation>
    <scope>NUCLEOTIDE SEQUENCE [LARGE SCALE GENOMIC DNA]</scope>
    <source>
        <strain evidence="2 3">JJ</strain>
    </source>
</reference>
<dbReference type="eggNOG" id="ENOG5033CMP">
    <property type="taxonomic scope" value="Bacteria"/>
</dbReference>
<evidence type="ECO:0000313" key="2">
    <source>
        <dbReference type="EMBL" id="EFL50855.1"/>
    </source>
</evidence>
<dbReference type="RefSeq" id="WP_005994226.1">
    <property type="nucleotide sequence ID" value="NZ_AECZ01000015.1"/>
</dbReference>
<dbReference type="InterPro" id="IPR011990">
    <property type="entry name" value="TPR-like_helical_dom_sf"/>
</dbReference>
<dbReference type="SUPFAM" id="SSF48452">
    <property type="entry name" value="TPR-like"/>
    <property type="match status" value="1"/>
</dbReference>